<gene>
    <name evidence="2" type="ORF">H9853_10605</name>
</gene>
<proteinExistence type="predicted"/>
<dbReference type="EMBL" id="DXEZ01000300">
    <property type="protein sequence ID" value="HIX55466.1"/>
    <property type="molecule type" value="Genomic_DNA"/>
</dbReference>
<accession>A0A9D2B027</accession>
<dbReference type="Proteomes" id="UP000824156">
    <property type="component" value="Unassembled WGS sequence"/>
</dbReference>
<dbReference type="PROSITE" id="PS51257">
    <property type="entry name" value="PROKAR_LIPOPROTEIN"/>
    <property type="match status" value="1"/>
</dbReference>
<protein>
    <submittedName>
        <fullName evidence="2">Uncharacterized protein</fullName>
    </submittedName>
</protein>
<reference evidence="2" key="2">
    <citation type="submission" date="2021-04" db="EMBL/GenBank/DDBJ databases">
        <authorList>
            <person name="Gilroy R."/>
        </authorList>
    </citation>
    <scope>NUCLEOTIDE SEQUENCE</scope>
    <source>
        <strain evidence="2">1719</strain>
    </source>
</reference>
<name>A0A9D2B027_9SPHI</name>
<feature type="signal peptide" evidence="1">
    <location>
        <begin position="1"/>
        <end position="24"/>
    </location>
</feature>
<reference evidence="2" key="1">
    <citation type="journal article" date="2021" name="PeerJ">
        <title>Extensive microbial diversity within the chicken gut microbiome revealed by metagenomics and culture.</title>
        <authorList>
            <person name="Gilroy R."/>
            <person name="Ravi A."/>
            <person name="Getino M."/>
            <person name="Pursley I."/>
            <person name="Horton D.L."/>
            <person name="Alikhan N.F."/>
            <person name="Baker D."/>
            <person name="Gharbi K."/>
            <person name="Hall N."/>
            <person name="Watson M."/>
            <person name="Adriaenssens E.M."/>
            <person name="Foster-Nyarko E."/>
            <person name="Jarju S."/>
            <person name="Secka A."/>
            <person name="Antonio M."/>
            <person name="Oren A."/>
            <person name="Chaudhuri R.R."/>
            <person name="La Ragione R."/>
            <person name="Hildebrand F."/>
            <person name="Pallen M.J."/>
        </authorList>
    </citation>
    <scope>NUCLEOTIDE SEQUENCE</scope>
    <source>
        <strain evidence="2">1719</strain>
    </source>
</reference>
<evidence type="ECO:0000313" key="2">
    <source>
        <dbReference type="EMBL" id="HIX55466.1"/>
    </source>
</evidence>
<comment type="caution">
    <text evidence="2">The sequence shown here is derived from an EMBL/GenBank/DDBJ whole genome shotgun (WGS) entry which is preliminary data.</text>
</comment>
<sequence>MKSFISFYLHSLAVIGLLFLSCSKDDVPAPPPQDACDNKSIIMLNTDYNSDPSTGIDYIGYDLNSPIQGPGIPLGNYANTSNLKLIMPPTVPFIAKAITYTG</sequence>
<dbReference type="AlphaFoldDB" id="A0A9D2B027"/>
<feature type="chain" id="PRO_5038701354" evidence="1">
    <location>
        <begin position="25"/>
        <end position="102"/>
    </location>
</feature>
<evidence type="ECO:0000256" key="1">
    <source>
        <dbReference type="SAM" id="SignalP"/>
    </source>
</evidence>
<organism evidence="2 3">
    <name type="scientific">Candidatus Sphingobacterium stercoripullorum</name>
    <dbReference type="NCBI Taxonomy" id="2838759"/>
    <lineage>
        <taxon>Bacteria</taxon>
        <taxon>Pseudomonadati</taxon>
        <taxon>Bacteroidota</taxon>
        <taxon>Sphingobacteriia</taxon>
        <taxon>Sphingobacteriales</taxon>
        <taxon>Sphingobacteriaceae</taxon>
        <taxon>Sphingobacterium</taxon>
    </lineage>
</organism>
<evidence type="ECO:0000313" key="3">
    <source>
        <dbReference type="Proteomes" id="UP000824156"/>
    </source>
</evidence>
<keyword evidence="1" id="KW-0732">Signal</keyword>